<evidence type="ECO:0000256" key="7">
    <source>
        <dbReference type="ARBA" id="ARBA00023159"/>
    </source>
</evidence>
<dbReference type="GO" id="GO:0003677">
    <property type="term" value="F:DNA binding"/>
    <property type="evidence" value="ECO:0007669"/>
    <property type="project" value="UniProtKB-KW"/>
</dbReference>
<feature type="domain" description="Sigma-54 factor interaction" evidence="11">
    <location>
        <begin position="205"/>
        <end position="434"/>
    </location>
</feature>
<keyword evidence="4" id="KW-0902">Two-component regulatory system</keyword>
<name>A0A4Q9VWI7_9HYPH</name>
<dbReference type="Pfam" id="PF00158">
    <property type="entry name" value="Sigma54_activat"/>
    <property type="match status" value="1"/>
</dbReference>
<dbReference type="FunFam" id="3.40.50.300:FF:000006">
    <property type="entry name" value="DNA-binding transcriptional regulator NtrC"/>
    <property type="match status" value="1"/>
</dbReference>
<dbReference type="SUPFAM" id="SSF55785">
    <property type="entry name" value="PYP-like sensor domain (PAS domain)"/>
    <property type="match status" value="1"/>
</dbReference>
<feature type="region of interest" description="Disordered" evidence="10">
    <location>
        <begin position="526"/>
        <end position="545"/>
    </location>
</feature>
<dbReference type="InterPro" id="IPR013656">
    <property type="entry name" value="PAS_4"/>
</dbReference>
<dbReference type="GO" id="GO:0005524">
    <property type="term" value="F:ATP binding"/>
    <property type="evidence" value="ECO:0007669"/>
    <property type="project" value="UniProtKB-KW"/>
</dbReference>
<accession>A0A4Q9VWI7</accession>
<dbReference type="PROSITE" id="PS50112">
    <property type="entry name" value="PAS"/>
    <property type="match status" value="1"/>
</dbReference>
<dbReference type="SMART" id="SM00091">
    <property type="entry name" value="PAS"/>
    <property type="match status" value="1"/>
</dbReference>
<evidence type="ECO:0000256" key="10">
    <source>
        <dbReference type="SAM" id="MobiDB-lite"/>
    </source>
</evidence>
<keyword evidence="2" id="KW-0058">Aromatic hydrocarbons catabolism</keyword>
<organism evidence="13 14">
    <name type="scientific">Siculibacillus lacustris</name>
    <dbReference type="NCBI Taxonomy" id="1549641"/>
    <lineage>
        <taxon>Bacteria</taxon>
        <taxon>Pseudomonadati</taxon>
        <taxon>Pseudomonadota</taxon>
        <taxon>Alphaproteobacteria</taxon>
        <taxon>Hyphomicrobiales</taxon>
        <taxon>Ancalomicrobiaceae</taxon>
        <taxon>Siculibacillus</taxon>
    </lineage>
</organism>
<dbReference type="Gene3D" id="1.10.10.60">
    <property type="entry name" value="Homeodomain-like"/>
    <property type="match status" value="1"/>
</dbReference>
<dbReference type="InterPro" id="IPR009057">
    <property type="entry name" value="Homeodomain-like_sf"/>
</dbReference>
<dbReference type="InterPro" id="IPR002078">
    <property type="entry name" value="Sigma_54_int"/>
</dbReference>
<proteinExistence type="predicted"/>
<dbReference type="InterPro" id="IPR027417">
    <property type="entry name" value="P-loop_NTPase"/>
</dbReference>
<dbReference type="Proteomes" id="UP000292781">
    <property type="component" value="Unassembled WGS sequence"/>
</dbReference>
<keyword evidence="6" id="KW-0238">DNA-binding</keyword>
<dbReference type="Gene3D" id="3.30.450.20">
    <property type="entry name" value="PAS domain"/>
    <property type="match status" value="1"/>
</dbReference>
<evidence type="ECO:0000256" key="1">
    <source>
        <dbReference type="ARBA" id="ARBA00022741"/>
    </source>
</evidence>
<feature type="compositionally biased region" description="Low complexity" evidence="10">
    <location>
        <begin position="12"/>
        <end position="22"/>
    </location>
</feature>
<evidence type="ECO:0000256" key="5">
    <source>
        <dbReference type="ARBA" id="ARBA00023015"/>
    </source>
</evidence>
<keyword evidence="3" id="KW-0067">ATP-binding</keyword>
<dbReference type="InterPro" id="IPR030828">
    <property type="entry name" value="HTH_TyrR"/>
</dbReference>
<keyword evidence="1" id="KW-0547">Nucleotide-binding</keyword>
<dbReference type="NCBIfam" id="TIGR00229">
    <property type="entry name" value="sensory_box"/>
    <property type="match status" value="1"/>
</dbReference>
<evidence type="ECO:0000256" key="6">
    <source>
        <dbReference type="ARBA" id="ARBA00023125"/>
    </source>
</evidence>
<dbReference type="AlphaFoldDB" id="A0A4Q9VWI7"/>
<dbReference type="Pfam" id="PF18024">
    <property type="entry name" value="HTH_50"/>
    <property type="match status" value="1"/>
</dbReference>
<reference evidence="13 14" key="1">
    <citation type="submission" date="2019-02" db="EMBL/GenBank/DDBJ databases">
        <title>Siculibacillus lacustris gen. nov., sp. nov., a new rosette-forming bacterium isolated from a freshwater crater lake (Lake St. Ana, Romania).</title>
        <authorList>
            <person name="Felfoldi T."/>
            <person name="Marton Z."/>
            <person name="Szabo A."/>
            <person name="Mentes A."/>
            <person name="Boka K."/>
            <person name="Marialigeti K."/>
            <person name="Mathe I."/>
            <person name="Koncz M."/>
            <person name="Schumann P."/>
            <person name="Toth E."/>
        </authorList>
    </citation>
    <scope>NUCLEOTIDE SEQUENCE [LARGE SCALE GENOMIC DNA]</scope>
    <source>
        <strain evidence="13 14">SA-279</strain>
    </source>
</reference>
<dbReference type="InterPro" id="IPR025662">
    <property type="entry name" value="Sigma_54_int_dom_ATP-bd_1"/>
</dbReference>
<evidence type="ECO:0000256" key="8">
    <source>
        <dbReference type="ARBA" id="ARBA00023163"/>
    </source>
</evidence>
<dbReference type="InterPro" id="IPR003593">
    <property type="entry name" value="AAA+_ATPase"/>
</dbReference>
<dbReference type="PROSITE" id="PS50045">
    <property type="entry name" value="SIGMA54_INTERACT_4"/>
    <property type="match status" value="1"/>
</dbReference>
<dbReference type="PANTHER" id="PTHR32071:SF57">
    <property type="entry name" value="C4-DICARBOXYLATE TRANSPORT TRANSCRIPTIONAL REGULATORY PROTEIN DCTD"/>
    <property type="match status" value="1"/>
</dbReference>
<keyword evidence="8" id="KW-0804">Transcription</keyword>
<evidence type="ECO:0000256" key="4">
    <source>
        <dbReference type="ARBA" id="ARBA00023012"/>
    </source>
</evidence>
<dbReference type="CDD" id="cd00130">
    <property type="entry name" value="PAS"/>
    <property type="match status" value="1"/>
</dbReference>
<evidence type="ECO:0000313" key="14">
    <source>
        <dbReference type="Proteomes" id="UP000292781"/>
    </source>
</evidence>
<evidence type="ECO:0000256" key="3">
    <source>
        <dbReference type="ARBA" id="ARBA00022840"/>
    </source>
</evidence>
<protein>
    <recommendedName>
        <fullName evidence="9">HTH-type transcriptional regulatory protein TyrR</fullName>
    </recommendedName>
</protein>
<keyword evidence="7" id="KW-0010">Activator</keyword>
<dbReference type="PROSITE" id="PS00688">
    <property type="entry name" value="SIGMA54_INTERACT_3"/>
    <property type="match status" value="1"/>
</dbReference>
<dbReference type="OrthoDB" id="9761019at2"/>
<keyword evidence="5" id="KW-0805">Transcription regulation</keyword>
<dbReference type="InterPro" id="IPR025944">
    <property type="entry name" value="Sigma_54_int_dom_CS"/>
</dbReference>
<dbReference type="Pfam" id="PF08448">
    <property type="entry name" value="PAS_4"/>
    <property type="match status" value="1"/>
</dbReference>
<dbReference type="InterPro" id="IPR058031">
    <property type="entry name" value="AAA_lid_NorR"/>
</dbReference>
<evidence type="ECO:0000313" key="13">
    <source>
        <dbReference type="EMBL" id="TBW40690.1"/>
    </source>
</evidence>
<dbReference type="PROSITE" id="PS00676">
    <property type="entry name" value="SIGMA54_INTERACT_2"/>
    <property type="match status" value="1"/>
</dbReference>
<dbReference type="Gene3D" id="3.40.50.300">
    <property type="entry name" value="P-loop containing nucleotide triphosphate hydrolases"/>
    <property type="match status" value="1"/>
</dbReference>
<feature type="domain" description="PAS" evidence="12">
    <location>
        <begin position="54"/>
        <end position="104"/>
    </location>
</feature>
<gene>
    <name evidence="13" type="ORF">EYW49_02875</name>
</gene>
<evidence type="ECO:0000259" key="11">
    <source>
        <dbReference type="PROSITE" id="PS50045"/>
    </source>
</evidence>
<dbReference type="SUPFAM" id="SSF52540">
    <property type="entry name" value="P-loop containing nucleoside triphosphate hydrolases"/>
    <property type="match status" value="1"/>
</dbReference>
<evidence type="ECO:0000256" key="9">
    <source>
        <dbReference type="ARBA" id="ARBA00029500"/>
    </source>
</evidence>
<dbReference type="GO" id="GO:0006355">
    <property type="term" value="P:regulation of DNA-templated transcription"/>
    <property type="evidence" value="ECO:0007669"/>
    <property type="project" value="InterPro"/>
</dbReference>
<dbReference type="Gene3D" id="1.10.8.60">
    <property type="match status" value="1"/>
</dbReference>
<feature type="region of interest" description="Disordered" evidence="10">
    <location>
        <begin position="1"/>
        <end position="22"/>
    </location>
</feature>
<dbReference type="CDD" id="cd00009">
    <property type="entry name" value="AAA"/>
    <property type="match status" value="1"/>
</dbReference>
<evidence type="ECO:0000256" key="2">
    <source>
        <dbReference type="ARBA" id="ARBA00022797"/>
    </source>
</evidence>
<dbReference type="PANTHER" id="PTHR32071">
    <property type="entry name" value="TRANSCRIPTIONAL REGULATORY PROTEIN"/>
    <property type="match status" value="1"/>
</dbReference>
<dbReference type="InterPro" id="IPR035965">
    <property type="entry name" value="PAS-like_dom_sf"/>
</dbReference>
<dbReference type="SUPFAM" id="SSF46689">
    <property type="entry name" value="Homeodomain-like"/>
    <property type="match status" value="1"/>
</dbReference>
<keyword evidence="14" id="KW-1185">Reference proteome</keyword>
<comment type="caution">
    <text evidence="13">The sequence shown here is derived from an EMBL/GenBank/DDBJ whole genome shotgun (WGS) entry which is preliminary data.</text>
</comment>
<evidence type="ECO:0000259" key="12">
    <source>
        <dbReference type="PROSITE" id="PS50112"/>
    </source>
</evidence>
<dbReference type="Pfam" id="PF25601">
    <property type="entry name" value="AAA_lid_14"/>
    <property type="match status" value="1"/>
</dbReference>
<dbReference type="InterPro" id="IPR025943">
    <property type="entry name" value="Sigma_54_int_dom_ATP-bd_2"/>
</dbReference>
<feature type="compositionally biased region" description="Polar residues" evidence="10">
    <location>
        <begin position="1"/>
        <end position="11"/>
    </location>
</feature>
<dbReference type="SMART" id="SM00382">
    <property type="entry name" value="AAA"/>
    <property type="match status" value="1"/>
</dbReference>
<sequence length="545" mass="59794">MHEATTVTSKRPTGLDGLPEGPGLLIAEKPRDAFGDAAPGPSEPGPGVSIAADRVLDFEEIGDHLYDGVYVADGTGRTLYVNKSYQRITGIDAAEVIGRTVQELEADGLYTNAVTPEVLRLKKQVNSVGLSRRNGAKMLITGNPIFGADGEIKLVAVIEREITDLLEMQIELEATQEKIHAVEAGEIRARREVEHLRQQVMGADLVGVSSAIDKVLELVRRVADFDVTVLISGETGVGKEVVANEIHTTSNRRGKPFVKVNCAALPAGLLEAELFGYEKGAFTGAAPGGKLGLFELADKGSILLDEIGDMPLELQGKLLRVIQHKEMTRIGGSKPIRIDVRILAATNRDLRRSLQQGRFREDLYYRLNVFPIEIPPLRDRPDDVAVLARHCFEAHNRKYGKAIRIGREGLDLLAHYPWPGNVRELQNVVERIVLISDPYAIIGREQLAPLLALDRDGDDPSDDARSLKTQVDDLERRAIARALERHGSTRRAATALGIDQSTIVKKAKRLGLRICDDVRHQADEIRHRDDSAASAAFSPPVLELR</sequence>
<dbReference type="GO" id="GO:0000160">
    <property type="term" value="P:phosphorelay signal transduction system"/>
    <property type="evidence" value="ECO:0007669"/>
    <property type="project" value="UniProtKB-KW"/>
</dbReference>
<dbReference type="InterPro" id="IPR000014">
    <property type="entry name" value="PAS"/>
</dbReference>
<dbReference type="PROSITE" id="PS00675">
    <property type="entry name" value="SIGMA54_INTERACT_1"/>
    <property type="match status" value="1"/>
</dbReference>
<dbReference type="EMBL" id="SJFN01000003">
    <property type="protein sequence ID" value="TBW40690.1"/>
    <property type="molecule type" value="Genomic_DNA"/>
</dbReference>
<dbReference type="RefSeq" id="WP_131305865.1">
    <property type="nucleotide sequence ID" value="NZ_SJFN01000003.1"/>
</dbReference>